<sequence length="280" mass="32981">MSHYNHLTILERENIFLFFNQGKSIRFIASLMKRSPSTISRELKRNTKNTTYSPVLAQTIYSYRKQNCGRKLLLSNNRVWTSVRRLFVEEQWSPEEISHRLKSERTGIAISYTTIYRGIYNGLFETEPLSHGNRGLVRSLRRRGKTRHAKHHVERRGKIEKKLSLFVKDTFIELFSSIHPSRVKSITPDRGKEFSKHSEITKALNGVPFYFPDSHAPWQRGTNENTNGLLREYLPKNKEMDSVTDETIDQYILKLNLRPRKCLHWKTPYEIFFGVTLHLI</sequence>
<keyword evidence="8" id="KW-1185">Reference proteome</keyword>
<dbReference type="InterPro" id="IPR001598">
    <property type="entry name" value="Transposase_IS30_CS"/>
</dbReference>
<dbReference type="Proteomes" id="UP000078516">
    <property type="component" value="Unassembled WGS sequence"/>
</dbReference>
<dbReference type="InterPro" id="IPR012337">
    <property type="entry name" value="RNaseH-like_sf"/>
</dbReference>
<evidence type="ECO:0000313" key="8">
    <source>
        <dbReference type="Proteomes" id="UP000078516"/>
    </source>
</evidence>
<comment type="function">
    <text evidence="1">Required for the transposition of the insertion element.</text>
</comment>
<gene>
    <name evidence="7" type="ORF">A6E74_05260</name>
</gene>
<dbReference type="InterPro" id="IPR051917">
    <property type="entry name" value="Transposase-Integrase"/>
</dbReference>
<dbReference type="RefSeq" id="WP_067482901.1">
    <property type="nucleotide sequence ID" value="NZ_LWMN01000011.1"/>
</dbReference>
<dbReference type="EMBL" id="LWMN01000011">
    <property type="protein sequence ID" value="OAQ56131.1"/>
    <property type="molecule type" value="Genomic_DNA"/>
</dbReference>
<dbReference type="PANTHER" id="PTHR10948:SF23">
    <property type="entry name" value="TRANSPOSASE INSI FOR INSERTION SEQUENCE ELEMENT IS30A-RELATED"/>
    <property type="match status" value="1"/>
</dbReference>
<dbReference type="InterPro" id="IPR053392">
    <property type="entry name" value="Transposase_IS30-like"/>
</dbReference>
<proteinExistence type="inferred from homology"/>
<organism evidence="7 8">
    <name type="scientific">Enterococcus thailandicus</name>
    <dbReference type="NCBI Taxonomy" id="417368"/>
    <lineage>
        <taxon>Bacteria</taxon>
        <taxon>Bacillati</taxon>
        <taxon>Bacillota</taxon>
        <taxon>Bacilli</taxon>
        <taxon>Lactobacillales</taxon>
        <taxon>Enterococcaceae</taxon>
        <taxon>Enterococcus</taxon>
    </lineage>
</organism>
<comment type="caution">
    <text evidence="7">The sequence shown here is derived from an EMBL/GenBank/DDBJ whole genome shotgun (WGS) entry which is preliminary data.</text>
</comment>
<dbReference type="GO" id="GO:0015074">
    <property type="term" value="P:DNA integration"/>
    <property type="evidence" value="ECO:0007669"/>
    <property type="project" value="InterPro"/>
</dbReference>
<dbReference type="InterPro" id="IPR001584">
    <property type="entry name" value="Integrase_cat-core"/>
</dbReference>
<dbReference type="SUPFAM" id="SSF53098">
    <property type="entry name" value="Ribonuclease H-like"/>
    <property type="match status" value="1"/>
</dbReference>
<evidence type="ECO:0000259" key="6">
    <source>
        <dbReference type="PROSITE" id="PS50994"/>
    </source>
</evidence>
<keyword evidence="5" id="KW-0233">DNA recombination</keyword>
<evidence type="ECO:0000256" key="4">
    <source>
        <dbReference type="ARBA" id="ARBA00023125"/>
    </source>
</evidence>
<dbReference type="GO" id="GO:0004803">
    <property type="term" value="F:transposase activity"/>
    <property type="evidence" value="ECO:0007669"/>
    <property type="project" value="InterPro"/>
</dbReference>
<dbReference type="InterPro" id="IPR036397">
    <property type="entry name" value="RNaseH_sf"/>
</dbReference>
<evidence type="ECO:0000256" key="2">
    <source>
        <dbReference type="ARBA" id="ARBA00006363"/>
    </source>
</evidence>
<comment type="similarity">
    <text evidence="2">Belongs to the transposase IS30 family.</text>
</comment>
<evidence type="ECO:0000313" key="7">
    <source>
        <dbReference type="EMBL" id="OAQ56131.1"/>
    </source>
</evidence>
<dbReference type="PROSITE" id="PS50994">
    <property type="entry name" value="INTEGRASE"/>
    <property type="match status" value="1"/>
</dbReference>
<dbReference type="Gene3D" id="3.30.420.10">
    <property type="entry name" value="Ribonuclease H-like superfamily/Ribonuclease H"/>
    <property type="match status" value="1"/>
</dbReference>
<name>A0A179ESB7_ENTTH</name>
<feature type="domain" description="Integrase catalytic" evidence="6">
    <location>
        <begin position="159"/>
        <end position="276"/>
    </location>
</feature>
<accession>A0A179ESB7</accession>
<protein>
    <recommendedName>
        <fullName evidence="6">Integrase catalytic domain-containing protein</fullName>
    </recommendedName>
</protein>
<evidence type="ECO:0000256" key="5">
    <source>
        <dbReference type="ARBA" id="ARBA00023172"/>
    </source>
</evidence>
<reference evidence="7 8" key="1">
    <citation type="submission" date="2016-04" db="EMBL/GenBank/DDBJ databases">
        <title>Draft genome of an Enterococcus thailandicus strain isolated from bovine feces.</title>
        <authorList>
            <person name="Beukers A.G."/>
            <person name="Zaheer R."/>
            <person name="Goji N."/>
            <person name="Cook S.R."/>
            <person name="Amoako K."/>
            <person name="Chaves A.V."/>
            <person name="Ward M.P."/>
            <person name="Mcallister T.A."/>
        </authorList>
    </citation>
    <scope>NUCLEOTIDE SEQUENCE [LARGE SCALE GENOMIC DNA]</scope>
    <source>
        <strain evidence="7 8">F0711D 46</strain>
    </source>
</reference>
<keyword evidence="3" id="KW-0815">Transposition</keyword>
<dbReference type="InterPro" id="IPR025246">
    <property type="entry name" value="IS30-like_HTH"/>
</dbReference>
<dbReference type="AlphaFoldDB" id="A0A179ESB7"/>
<dbReference type="GO" id="GO:0005829">
    <property type="term" value="C:cytosol"/>
    <property type="evidence" value="ECO:0007669"/>
    <property type="project" value="TreeGrafter"/>
</dbReference>
<keyword evidence="4" id="KW-0238">DNA-binding</keyword>
<dbReference type="GO" id="GO:0006313">
    <property type="term" value="P:DNA transposition"/>
    <property type="evidence" value="ECO:0007669"/>
    <property type="project" value="InterPro"/>
</dbReference>
<dbReference type="PANTHER" id="PTHR10948">
    <property type="entry name" value="TRANSPOSASE"/>
    <property type="match status" value="1"/>
</dbReference>
<dbReference type="Pfam" id="PF13936">
    <property type="entry name" value="HTH_38"/>
    <property type="match status" value="1"/>
</dbReference>
<dbReference type="PROSITE" id="PS01043">
    <property type="entry name" value="TRANSPOSASE_IS30"/>
    <property type="match status" value="1"/>
</dbReference>
<dbReference type="GO" id="GO:0003677">
    <property type="term" value="F:DNA binding"/>
    <property type="evidence" value="ECO:0007669"/>
    <property type="project" value="UniProtKB-KW"/>
</dbReference>
<evidence type="ECO:0000256" key="3">
    <source>
        <dbReference type="ARBA" id="ARBA00022578"/>
    </source>
</evidence>
<dbReference type="NCBIfam" id="NF033563">
    <property type="entry name" value="transpos_IS30"/>
    <property type="match status" value="2"/>
</dbReference>
<evidence type="ECO:0000256" key="1">
    <source>
        <dbReference type="ARBA" id="ARBA00002190"/>
    </source>
</evidence>